<evidence type="ECO:0000256" key="1">
    <source>
        <dbReference type="SAM" id="MobiDB-lite"/>
    </source>
</evidence>
<feature type="region of interest" description="Disordered" evidence="1">
    <location>
        <begin position="68"/>
        <end position="97"/>
    </location>
</feature>
<accession>A0A8H6NL18</accession>
<sequence length="124" mass="13786">MMNPDAVVLLTITAQLLRISTVQQPSTPDRRRSDWLGASPALIRLYLHTFCHPVPPPRRRRPFLILQLRPPTSGRRSGGRGRTIPGRSGIVSPEHPWTSFGPPFPIADFACGERMLGATRTPLD</sequence>
<gene>
    <name evidence="2" type="ORF">CMUS01_04982</name>
</gene>
<name>A0A8H6NL18_9PEZI</name>
<reference evidence="2" key="1">
    <citation type="journal article" date="2020" name="Phytopathology">
        <title>Genome Sequence Resources of Colletotrichum truncatum, C. plurivorum, C. musicola, and C. sojae: Four Species Pathogenic to Soybean (Glycine max).</title>
        <authorList>
            <person name="Rogerio F."/>
            <person name="Boufleur T.R."/>
            <person name="Ciampi-Guillardi M."/>
            <person name="Sukno S.A."/>
            <person name="Thon M.R."/>
            <person name="Massola Junior N.S."/>
            <person name="Baroncelli R."/>
        </authorList>
    </citation>
    <scope>NUCLEOTIDE SEQUENCE</scope>
    <source>
        <strain evidence="2">LFN0074</strain>
    </source>
</reference>
<organism evidence="2 3">
    <name type="scientific">Colletotrichum musicola</name>
    <dbReference type="NCBI Taxonomy" id="2175873"/>
    <lineage>
        <taxon>Eukaryota</taxon>
        <taxon>Fungi</taxon>
        <taxon>Dikarya</taxon>
        <taxon>Ascomycota</taxon>
        <taxon>Pezizomycotina</taxon>
        <taxon>Sordariomycetes</taxon>
        <taxon>Hypocreomycetidae</taxon>
        <taxon>Glomerellales</taxon>
        <taxon>Glomerellaceae</taxon>
        <taxon>Colletotrichum</taxon>
        <taxon>Colletotrichum orchidearum species complex</taxon>
    </lineage>
</organism>
<dbReference type="EMBL" id="WIGM01000141">
    <property type="protein sequence ID" value="KAF6837557.1"/>
    <property type="molecule type" value="Genomic_DNA"/>
</dbReference>
<proteinExistence type="predicted"/>
<comment type="caution">
    <text evidence="2">The sequence shown here is derived from an EMBL/GenBank/DDBJ whole genome shotgun (WGS) entry which is preliminary data.</text>
</comment>
<evidence type="ECO:0000313" key="3">
    <source>
        <dbReference type="Proteomes" id="UP000639643"/>
    </source>
</evidence>
<keyword evidence="3" id="KW-1185">Reference proteome</keyword>
<dbReference type="AlphaFoldDB" id="A0A8H6NL18"/>
<dbReference type="Proteomes" id="UP000639643">
    <property type="component" value="Unassembled WGS sequence"/>
</dbReference>
<evidence type="ECO:0000313" key="2">
    <source>
        <dbReference type="EMBL" id="KAF6837557.1"/>
    </source>
</evidence>
<protein>
    <submittedName>
        <fullName evidence="2">Uncharacterized protein</fullName>
    </submittedName>
</protein>